<feature type="compositionally biased region" description="Basic and acidic residues" evidence="1">
    <location>
        <begin position="286"/>
        <end position="303"/>
    </location>
</feature>
<feature type="compositionally biased region" description="Basic and acidic residues" evidence="1">
    <location>
        <begin position="313"/>
        <end position="322"/>
    </location>
</feature>
<evidence type="ECO:0000256" key="1">
    <source>
        <dbReference type="SAM" id="MobiDB-lite"/>
    </source>
</evidence>
<protein>
    <submittedName>
        <fullName evidence="2">Uncharacterized protein</fullName>
    </submittedName>
</protein>
<comment type="caution">
    <text evidence="2">The sequence shown here is derived from an EMBL/GenBank/DDBJ whole genome shotgun (WGS) entry which is preliminary data.</text>
</comment>
<feature type="compositionally biased region" description="Low complexity" evidence="1">
    <location>
        <begin position="176"/>
        <end position="192"/>
    </location>
</feature>
<proteinExistence type="predicted"/>
<feature type="compositionally biased region" description="Low complexity" evidence="1">
    <location>
        <begin position="214"/>
        <end position="226"/>
    </location>
</feature>
<name>A0A8J6CIB5_DIALT</name>
<dbReference type="AlphaFoldDB" id="A0A8J6CIB5"/>
<reference evidence="2" key="1">
    <citation type="submission" date="2021-05" db="EMBL/GenBank/DDBJ databases">
        <title>The genome of the haptophyte Pavlova lutheri (Diacronema luteri, Pavlovales) - a model for lipid biosynthesis in eukaryotic algae.</title>
        <authorList>
            <person name="Hulatt C.J."/>
            <person name="Posewitz M.C."/>
        </authorList>
    </citation>
    <scope>NUCLEOTIDE SEQUENCE</scope>
    <source>
        <strain evidence="2">NIVA-4/92</strain>
    </source>
</reference>
<dbReference type="Proteomes" id="UP000751190">
    <property type="component" value="Unassembled WGS sequence"/>
</dbReference>
<feature type="compositionally biased region" description="Low complexity" evidence="1">
    <location>
        <begin position="241"/>
        <end position="253"/>
    </location>
</feature>
<keyword evidence="3" id="KW-1185">Reference proteome</keyword>
<evidence type="ECO:0000313" key="2">
    <source>
        <dbReference type="EMBL" id="KAG8468623.1"/>
    </source>
</evidence>
<dbReference type="EMBL" id="JAGTXO010000004">
    <property type="protein sequence ID" value="KAG8468623.1"/>
    <property type="molecule type" value="Genomic_DNA"/>
</dbReference>
<feature type="region of interest" description="Disordered" evidence="1">
    <location>
        <begin position="134"/>
        <end position="353"/>
    </location>
</feature>
<gene>
    <name evidence="2" type="ORF">KFE25_013706</name>
</gene>
<feature type="region of interest" description="Disordered" evidence="1">
    <location>
        <begin position="422"/>
        <end position="443"/>
    </location>
</feature>
<evidence type="ECO:0000313" key="3">
    <source>
        <dbReference type="Proteomes" id="UP000751190"/>
    </source>
</evidence>
<sequence>MIYDLLTKLDVEDRLVAQRRQLLNKLVARRDAHLLQPPFELWRARAREESDAGDGVPAAIVRQLSSLVADSMLHATDGAYEALDGRPSRLADMLADLRAAGGLEQVDWCGVVDLAREQLISAIVSQRDAAAESAAGAAGARGEPPPPRTPPELLYTPFACGARTPPRTPHEQSPGTADPTPRACARPAPAEAVGEASARADGTTALAEPHRPDALAPEPAAPPGERAPAERGTQTRVTSEPAASTAACAPACRAGGGSPPTTTHMPATLAGAPTVAPGSPQADARPGPDVRPGRDTPVARREDGDGDTTLAAAERKGERAASDVRAAANSSSLPPHAILGPWSATPSPPGARSCTAGGALRFASGTARSPRARKASLCFGEAGGGDGTRRARRPLLALCVVALLCVGVALCACIDRSPRAARAQQPRAASRRARGAVDASASLGRAESPAGSWMWASRAAGAERQLSPVPAASAPARARANTGFGRALWELRRPELRWLVSRALRMLHSEPRCSGVEAEATAAKTAARPVIASASASAANDVGRAHAAARGGAADGWGGGGGEWQLSLSLVEQEDGDAPLRVRDAWGHVGASAGERATYFAREAEAETAAAAEVEAHVWGMAFRMHSLLSDRPWRASAFASEFVTYVFSRSSAQTGQAAGSF</sequence>
<organism evidence="2 3">
    <name type="scientific">Diacronema lutheri</name>
    <name type="common">Unicellular marine alga</name>
    <name type="synonym">Monochrysis lutheri</name>
    <dbReference type="NCBI Taxonomy" id="2081491"/>
    <lineage>
        <taxon>Eukaryota</taxon>
        <taxon>Haptista</taxon>
        <taxon>Haptophyta</taxon>
        <taxon>Pavlovophyceae</taxon>
        <taxon>Pavlovales</taxon>
        <taxon>Pavlovaceae</taxon>
        <taxon>Diacronema</taxon>
    </lineage>
</organism>
<accession>A0A8J6CIB5</accession>